<gene>
    <name evidence="2" type="ORF">M231_00371</name>
</gene>
<comment type="caution">
    <text evidence="2">The sequence shown here is derived from an EMBL/GenBank/DDBJ whole genome shotgun (WGS) entry which is preliminary data.</text>
</comment>
<dbReference type="Proteomes" id="UP000289152">
    <property type="component" value="Unassembled WGS sequence"/>
</dbReference>
<keyword evidence="1" id="KW-0732">Signal</keyword>
<dbReference type="InParanoid" id="A0A4Q1BW47"/>
<dbReference type="OrthoDB" id="4584900at2759"/>
<organism evidence="2 3">
    <name type="scientific">Tremella mesenterica</name>
    <name type="common">Jelly fungus</name>
    <dbReference type="NCBI Taxonomy" id="5217"/>
    <lineage>
        <taxon>Eukaryota</taxon>
        <taxon>Fungi</taxon>
        <taxon>Dikarya</taxon>
        <taxon>Basidiomycota</taxon>
        <taxon>Agaricomycotina</taxon>
        <taxon>Tremellomycetes</taxon>
        <taxon>Tremellales</taxon>
        <taxon>Tremellaceae</taxon>
        <taxon>Tremella</taxon>
    </lineage>
</organism>
<reference evidence="2 3" key="1">
    <citation type="submission" date="2016-06" db="EMBL/GenBank/DDBJ databases">
        <title>Evolution of pathogenesis and genome organization in the Tremellales.</title>
        <authorList>
            <person name="Cuomo C."/>
            <person name="Litvintseva A."/>
            <person name="Heitman J."/>
            <person name="Chen Y."/>
            <person name="Sun S."/>
            <person name="Springer D."/>
            <person name="Dromer F."/>
            <person name="Young S."/>
            <person name="Zeng Q."/>
            <person name="Chapman S."/>
            <person name="Gujja S."/>
            <person name="Saif S."/>
            <person name="Birren B."/>
        </authorList>
    </citation>
    <scope>NUCLEOTIDE SEQUENCE [LARGE SCALE GENOMIC DNA]</scope>
    <source>
        <strain evidence="2 3">ATCC 28783</strain>
    </source>
</reference>
<sequence length="256" mass="27564">MSCRSALLISCLFFLSFFQAVTALPASELTNAERFKRGLGPKVPSRRFNATATGQPLSKRSVGPSKLYLQASPASAPPKRSLDRREATPHNTESFVYYDDSNGVFALTINPGLAVSFKVQGSGSNQVILTPIDGTTFANECFIYSGSQTPAMEIDAEGGPSTCGFTPGTDYDQTVAESQNDQIQAPIWNVPENVPGPASINFHNHDGTTTNPSWFVYDTYEPDRFDQLGAALKASHFGANGAVTELTLTWVNQLPG</sequence>
<feature type="chain" id="PRO_5020631159" evidence="1">
    <location>
        <begin position="24"/>
        <end position="256"/>
    </location>
</feature>
<accession>A0A4Q1BW47</accession>
<keyword evidence="3" id="KW-1185">Reference proteome</keyword>
<name>A0A4Q1BW47_TREME</name>
<proteinExistence type="predicted"/>
<evidence type="ECO:0000313" key="3">
    <source>
        <dbReference type="Proteomes" id="UP000289152"/>
    </source>
</evidence>
<evidence type="ECO:0000256" key="1">
    <source>
        <dbReference type="SAM" id="SignalP"/>
    </source>
</evidence>
<dbReference type="AlphaFoldDB" id="A0A4Q1BW47"/>
<evidence type="ECO:0000313" key="2">
    <source>
        <dbReference type="EMBL" id="RXK42381.1"/>
    </source>
</evidence>
<feature type="signal peptide" evidence="1">
    <location>
        <begin position="1"/>
        <end position="23"/>
    </location>
</feature>
<dbReference type="VEuPathDB" id="FungiDB:TREMEDRAFT_63483"/>
<protein>
    <submittedName>
        <fullName evidence="2">Uncharacterized protein</fullName>
    </submittedName>
</protein>
<dbReference type="EMBL" id="SDIL01000002">
    <property type="protein sequence ID" value="RXK42381.1"/>
    <property type="molecule type" value="Genomic_DNA"/>
</dbReference>